<keyword evidence="2" id="KW-0548">Nucleotidyltransferase</keyword>
<dbReference type="EMBL" id="LR778114">
    <property type="protein sequence ID" value="CAB1127798.1"/>
    <property type="molecule type" value="Genomic_DNA"/>
</dbReference>
<name>A0A6F8ZD49_9FIRM</name>
<protein>
    <submittedName>
        <fullName evidence="2">Putative Diguanylate cyclase</fullName>
        <ecNumber evidence="2">2.7.7.65</ecNumber>
    </submittedName>
</protein>
<dbReference type="Proteomes" id="UP000503399">
    <property type="component" value="Chromosome"/>
</dbReference>
<dbReference type="Pfam" id="PF00990">
    <property type="entry name" value="GGDEF"/>
    <property type="match status" value="1"/>
</dbReference>
<keyword evidence="3" id="KW-1185">Reference proteome</keyword>
<dbReference type="NCBIfam" id="TIGR00254">
    <property type="entry name" value="GGDEF"/>
    <property type="match status" value="1"/>
</dbReference>
<dbReference type="GO" id="GO:0005886">
    <property type="term" value="C:plasma membrane"/>
    <property type="evidence" value="ECO:0007669"/>
    <property type="project" value="TreeGrafter"/>
</dbReference>
<dbReference type="PANTHER" id="PTHR45138:SF9">
    <property type="entry name" value="DIGUANYLATE CYCLASE DGCM-RELATED"/>
    <property type="match status" value="1"/>
</dbReference>
<dbReference type="InterPro" id="IPR043128">
    <property type="entry name" value="Rev_trsase/Diguanyl_cyclase"/>
</dbReference>
<reference evidence="2 3" key="1">
    <citation type="submission" date="2020-02" db="EMBL/GenBank/DDBJ databases">
        <authorList>
            <person name="Hogendoorn C."/>
        </authorList>
    </citation>
    <scope>NUCLEOTIDE SEQUENCE [LARGE SCALE GENOMIC DNA]</scope>
    <source>
        <strain evidence="2">R501</strain>
    </source>
</reference>
<dbReference type="GO" id="GO:1902201">
    <property type="term" value="P:negative regulation of bacterial-type flagellum-dependent cell motility"/>
    <property type="evidence" value="ECO:0007669"/>
    <property type="project" value="TreeGrafter"/>
</dbReference>
<dbReference type="EC" id="2.7.7.65" evidence="2"/>
<dbReference type="InterPro" id="IPR000160">
    <property type="entry name" value="GGDEF_dom"/>
</dbReference>
<feature type="domain" description="GGDEF" evidence="1">
    <location>
        <begin position="278"/>
        <end position="405"/>
    </location>
</feature>
<dbReference type="Gene3D" id="3.30.70.270">
    <property type="match status" value="1"/>
</dbReference>
<dbReference type="CDD" id="cd01949">
    <property type="entry name" value="GGDEF"/>
    <property type="match status" value="1"/>
</dbReference>
<dbReference type="AlphaFoldDB" id="A0A6F8ZD49"/>
<dbReference type="InterPro" id="IPR050469">
    <property type="entry name" value="Diguanylate_Cyclase"/>
</dbReference>
<dbReference type="InterPro" id="IPR029787">
    <property type="entry name" value="Nucleotide_cyclase"/>
</dbReference>
<keyword evidence="2" id="KW-0808">Transferase</keyword>
<evidence type="ECO:0000259" key="1">
    <source>
        <dbReference type="PROSITE" id="PS50887"/>
    </source>
</evidence>
<proteinExistence type="predicted"/>
<dbReference type="KEGG" id="hfv:R50_0292"/>
<dbReference type="PROSITE" id="PS50887">
    <property type="entry name" value="GGDEF"/>
    <property type="match status" value="1"/>
</dbReference>
<dbReference type="GO" id="GO:0043709">
    <property type="term" value="P:cell adhesion involved in single-species biofilm formation"/>
    <property type="evidence" value="ECO:0007669"/>
    <property type="project" value="TreeGrafter"/>
</dbReference>
<sequence>MAGARRWNRKGGRPSSLFRFLWTRALLVLMLGMAGLGLFLWAQARAAVIAAAGQRLQARAAWVARAWSRGPRTEAAFEADAAPWRVLAGWALLGGSRETVIAHYAVIGSDGRVLAATLPDLIGQPVLALPPDLLARSPAGWEVAVTPRLRTESVVAWQAVGPGLTAVGSLPVGRLLSAALFSLAWRLALGGAALAAVLAWAEAVLARDLRRGLDWAASPGEPGPAPVPLSDLLGARRRVRQQLDALADAARRDPLTGLFNRGGLEQVLESYFALPQPPPAVFILADLDRFKQLNDTRGHAAGDEALMRVARNLAAGVKAEDVVARLGGDEFVVVLFGIRCNPRVKNRITAVLSRVASLESELGVSAGVVDLPAEAGTFAAAYRLADRRLYAAKGAGRHRWIGPHTGVVEIPTGPPPAL</sequence>
<evidence type="ECO:0000313" key="2">
    <source>
        <dbReference type="EMBL" id="CAB1127798.1"/>
    </source>
</evidence>
<dbReference type="PANTHER" id="PTHR45138">
    <property type="entry name" value="REGULATORY COMPONENTS OF SENSORY TRANSDUCTION SYSTEM"/>
    <property type="match status" value="1"/>
</dbReference>
<organism evidence="2 3">
    <name type="scientific">Candidatus Hydrogenisulfobacillus filiaventi</name>
    <dbReference type="NCBI Taxonomy" id="2707344"/>
    <lineage>
        <taxon>Bacteria</taxon>
        <taxon>Bacillati</taxon>
        <taxon>Bacillota</taxon>
        <taxon>Clostridia</taxon>
        <taxon>Eubacteriales</taxon>
        <taxon>Clostridiales Family XVII. Incertae Sedis</taxon>
        <taxon>Candidatus Hydrogenisulfobacillus</taxon>
    </lineage>
</organism>
<evidence type="ECO:0000313" key="3">
    <source>
        <dbReference type="Proteomes" id="UP000503399"/>
    </source>
</evidence>
<dbReference type="SMART" id="SM00267">
    <property type="entry name" value="GGDEF"/>
    <property type="match status" value="1"/>
</dbReference>
<dbReference type="SUPFAM" id="SSF55073">
    <property type="entry name" value="Nucleotide cyclase"/>
    <property type="match status" value="1"/>
</dbReference>
<dbReference type="GO" id="GO:0052621">
    <property type="term" value="F:diguanylate cyclase activity"/>
    <property type="evidence" value="ECO:0007669"/>
    <property type="project" value="UniProtKB-EC"/>
</dbReference>
<gene>
    <name evidence="2" type="ORF">R50_0292</name>
</gene>
<accession>A0A6F8ZD49</accession>